<reference evidence="2" key="1">
    <citation type="submission" date="2019-03" db="EMBL/GenBank/DDBJ databases">
        <title>Lake Tanganyika Metagenome-Assembled Genomes (MAGs).</title>
        <authorList>
            <person name="Tran P."/>
        </authorList>
    </citation>
    <scope>NUCLEOTIDE SEQUENCE</scope>
    <source>
        <strain evidence="2">K_DeepCast_150m_m2_040</strain>
    </source>
</reference>
<evidence type="ECO:0000256" key="1">
    <source>
        <dbReference type="SAM" id="Phobius"/>
    </source>
</evidence>
<name>A0A938BNM1_UNCW3</name>
<feature type="transmembrane region" description="Helical" evidence="1">
    <location>
        <begin position="20"/>
        <end position="41"/>
    </location>
</feature>
<sequence length="355" mass="38188">MESRVESPESRIQSSESRIIRRIALGLAVLVGVLAAGPMVVMRRIEKRVPLAGHTKAAVVHRYGDVTVIGTGGAHAVVDALVRVTARDRRLAEEFAGKVEIQAAGQGDSFVIATVYPSDVPFDPQLGYEVNMSIRMPAGVAALVRNSFGDVRVVGMDGDCRVVNRFGEVEMDRCDRSVVENSYGRVRLAQTRGLTVVRNSFGDVDLRLAGGPVQVTNRYGTVHTEQSTNDVTIDNQFGNVFARSDRGALSIANRYGDINAWVDDAELAALSIMSRLGRVNLSLGEQVPFRIDATARQGRIVSGLPFEVRSVGTAQEVSARQGAGGPQIDIQGVWSDLVIHGDVSDPAPDAPTVER</sequence>
<keyword evidence="1" id="KW-0472">Membrane</keyword>
<proteinExistence type="predicted"/>
<evidence type="ECO:0000313" key="2">
    <source>
        <dbReference type="EMBL" id="MBM3330296.1"/>
    </source>
</evidence>
<dbReference type="Proteomes" id="UP000779900">
    <property type="component" value="Unassembled WGS sequence"/>
</dbReference>
<organism evidence="2 3">
    <name type="scientific">candidate division WOR-3 bacterium</name>
    <dbReference type="NCBI Taxonomy" id="2052148"/>
    <lineage>
        <taxon>Bacteria</taxon>
        <taxon>Bacteria division WOR-3</taxon>
    </lineage>
</organism>
<gene>
    <name evidence="2" type="ORF">FJY68_00415</name>
</gene>
<evidence type="ECO:0008006" key="4">
    <source>
        <dbReference type="Google" id="ProtNLM"/>
    </source>
</evidence>
<dbReference type="AlphaFoldDB" id="A0A938BNM1"/>
<keyword evidence="1" id="KW-0812">Transmembrane</keyword>
<evidence type="ECO:0000313" key="3">
    <source>
        <dbReference type="Proteomes" id="UP000779900"/>
    </source>
</evidence>
<keyword evidence="1" id="KW-1133">Transmembrane helix</keyword>
<accession>A0A938BNM1</accession>
<protein>
    <recommendedName>
        <fullName evidence="4">Adhesin domain-containing protein</fullName>
    </recommendedName>
</protein>
<dbReference type="EMBL" id="VGIR01000001">
    <property type="protein sequence ID" value="MBM3330296.1"/>
    <property type="molecule type" value="Genomic_DNA"/>
</dbReference>
<comment type="caution">
    <text evidence="2">The sequence shown here is derived from an EMBL/GenBank/DDBJ whole genome shotgun (WGS) entry which is preliminary data.</text>
</comment>